<sequence>MKKNTRFFEEYNISSVIIFYGIVLLYTLWIGIEIDVKKIFTILVFTIIFWLANSLQSSKSPQK</sequence>
<proteinExistence type="predicted"/>
<evidence type="ECO:0000313" key="2">
    <source>
        <dbReference type="EMBL" id="MBD7943229.1"/>
    </source>
</evidence>
<feature type="transmembrane region" description="Helical" evidence="1">
    <location>
        <begin position="12"/>
        <end position="32"/>
    </location>
</feature>
<evidence type="ECO:0000256" key="1">
    <source>
        <dbReference type="SAM" id="Phobius"/>
    </source>
</evidence>
<dbReference type="Proteomes" id="UP000640786">
    <property type="component" value="Unassembled WGS sequence"/>
</dbReference>
<organism evidence="2 3">
    <name type="scientific">Psychrobacillus faecigallinarum</name>
    <dbReference type="NCBI Taxonomy" id="2762235"/>
    <lineage>
        <taxon>Bacteria</taxon>
        <taxon>Bacillati</taxon>
        <taxon>Bacillota</taxon>
        <taxon>Bacilli</taxon>
        <taxon>Bacillales</taxon>
        <taxon>Bacillaceae</taxon>
        <taxon>Psychrobacillus</taxon>
    </lineage>
</organism>
<keyword evidence="1" id="KW-0472">Membrane</keyword>
<feature type="transmembrane region" description="Helical" evidence="1">
    <location>
        <begin position="38"/>
        <end position="55"/>
    </location>
</feature>
<keyword evidence="3" id="KW-1185">Reference proteome</keyword>
<protein>
    <submittedName>
        <fullName evidence="2">Uncharacterized protein</fullName>
    </submittedName>
</protein>
<accession>A0ABR8R687</accession>
<comment type="caution">
    <text evidence="2">The sequence shown here is derived from an EMBL/GenBank/DDBJ whole genome shotgun (WGS) entry which is preliminary data.</text>
</comment>
<reference evidence="2 3" key="1">
    <citation type="submission" date="2020-08" db="EMBL/GenBank/DDBJ databases">
        <title>A Genomic Blueprint of the Chicken Gut Microbiome.</title>
        <authorList>
            <person name="Gilroy R."/>
            <person name="Ravi A."/>
            <person name="Getino M."/>
            <person name="Pursley I."/>
            <person name="Horton D.L."/>
            <person name="Alikhan N.-F."/>
            <person name="Baker D."/>
            <person name="Gharbi K."/>
            <person name="Hall N."/>
            <person name="Watson M."/>
            <person name="Adriaenssens E.M."/>
            <person name="Foster-Nyarko E."/>
            <person name="Jarju S."/>
            <person name="Secka A."/>
            <person name="Antonio M."/>
            <person name="Oren A."/>
            <person name="Chaudhuri R."/>
            <person name="La Ragione R.M."/>
            <person name="Hildebrand F."/>
            <person name="Pallen M.J."/>
        </authorList>
    </citation>
    <scope>NUCLEOTIDE SEQUENCE [LARGE SCALE GENOMIC DNA]</scope>
    <source>
        <strain evidence="2 3">Sa2BUA9</strain>
    </source>
</reference>
<dbReference type="RefSeq" id="WP_144541839.1">
    <property type="nucleotide sequence ID" value="NZ_JACSQO010000001.1"/>
</dbReference>
<dbReference type="EMBL" id="JACSQO010000001">
    <property type="protein sequence ID" value="MBD7943229.1"/>
    <property type="molecule type" value="Genomic_DNA"/>
</dbReference>
<name>A0ABR8R687_9BACI</name>
<keyword evidence="1" id="KW-0812">Transmembrane</keyword>
<evidence type="ECO:0000313" key="3">
    <source>
        <dbReference type="Proteomes" id="UP000640786"/>
    </source>
</evidence>
<gene>
    <name evidence="2" type="ORF">H9650_03785</name>
</gene>
<keyword evidence="1" id="KW-1133">Transmembrane helix</keyword>